<comment type="caution">
    <text evidence="1">The sequence shown here is derived from an EMBL/GenBank/DDBJ whole genome shotgun (WGS) entry which is preliminary data.</text>
</comment>
<organism evidence="1 2">
    <name type="scientific">Rhodopirellula halodulae</name>
    <dbReference type="NCBI Taxonomy" id="2894198"/>
    <lineage>
        <taxon>Bacteria</taxon>
        <taxon>Pseudomonadati</taxon>
        <taxon>Planctomycetota</taxon>
        <taxon>Planctomycetia</taxon>
        <taxon>Pirellulales</taxon>
        <taxon>Pirellulaceae</taxon>
        <taxon>Rhodopirellula</taxon>
    </lineage>
</organism>
<reference evidence="1" key="1">
    <citation type="submission" date="2021-11" db="EMBL/GenBank/DDBJ databases">
        <title>Genome sequence.</title>
        <authorList>
            <person name="Sun Q."/>
        </authorList>
    </citation>
    <scope>NUCLEOTIDE SEQUENCE</scope>
    <source>
        <strain evidence="1">JC740</strain>
    </source>
</reference>
<name>A0ABS8NLE7_9BACT</name>
<evidence type="ECO:0000313" key="1">
    <source>
        <dbReference type="EMBL" id="MCC9644399.1"/>
    </source>
</evidence>
<proteinExistence type="predicted"/>
<sequence length="151" mass="16675">MSASLANNEGLISAIAVLAMQFPHAEVAQLTNAGVSATNASKPTLANSLARWFTVAGCVTDKIEMPNEVSQLCGEMLHRWLFEFVCRHLVRLNIGRLINRRQLKAESSENIIGGCFTHTETVTSHQCQMRDSRHPAFQRPRVLRGKSKASS</sequence>
<evidence type="ECO:0000313" key="2">
    <source>
        <dbReference type="Proteomes" id="UP001430306"/>
    </source>
</evidence>
<evidence type="ECO:0008006" key="3">
    <source>
        <dbReference type="Google" id="ProtNLM"/>
    </source>
</evidence>
<dbReference type="Proteomes" id="UP001430306">
    <property type="component" value="Unassembled WGS sequence"/>
</dbReference>
<keyword evidence="2" id="KW-1185">Reference proteome</keyword>
<accession>A0ABS8NLE7</accession>
<gene>
    <name evidence="1" type="ORF">LOC71_19170</name>
</gene>
<dbReference type="RefSeq" id="WP_230276069.1">
    <property type="nucleotide sequence ID" value="NZ_JAJKFW010000052.1"/>
</dbReference>
<dbReference type="EMBL" id="JAJKFW010000052">
    <property type="protein sequence ID" value="MCC9644399.1"/>
    <property type="molecule type" value="Genomic_DNA"/>
</dbReference>
<protein>
    <recommendedName>
        <fullName evidence="3">Transposase</fullName>
    </recommendedName>
</protein>